<keyword evidence="2" id="KW-1185">Reference proteome</keyword>
<dbReference type="AlphaFoldDB" id="A0A172WFS9"/>
<accession>A0A172WFS9</accession>
<dbReference type="OrthoDB" id="99336at2157"/>
<protein>
    <submittedName>
        <fullName evidence="1">Uncharacterized protein</fullName>
    </submittedName>
</protein>
<proteinExistence type="predicted"/>
<gene>
    <name evidence="1" type="ORF">A7C91_03155</name>
</gene>
<dbReference type="RefSeq" id="WP_068664838.1">
    <property type="nucleotide sequence ID" value="NZ_CP015520.1"/>
</dbReference>
<dbReference type="GeneID" id="28495159"/>
<evidence type="ECO:0000313" key="1">
    <source>
        <dbReference type="EMBL" id="ANF22288.1"/>
    </source>
</evidence>
<dbReference type="EMBL" id="CP015520">
    <property type="protein sequence ID" value="ANF22288.1"/>
    <property type="molecule type" value="Genomic_DNA"/>
</dbReference>
<organism evidence="1 2">
    <name type="scientific">Thermococcus piezophilus</name>
    <dbReference type="NCBI Taxonomy" id="1712654"/>
    <lineage>
        <taxon>Archaea</taxon>
        <taxon>Methanobacteriati</taxon>
        <taxon>Methanobacteriota</taxon>
        <taxon>Thermococci</taxon>
        <taxon>Thermococcales</taxon>
        <taxon>Thermococcaceae</taxon>
        <taxon>Thermococcus</taxon>
    </lineage>
</organism>
<name>A0A172WFS9_9EURY</name>
<dbReference type="KEGG" id="tpie:A7C91_03155"/>
<evidence type="ECO:0000313" key="2">
    <source>
        <dbReference type="Proteomes" id="UP000076969"/>
    </source>
</evidence>
<sequence>MSSFLKIIAVSLCFLIFTFPFVSSNVKIITQGLPPTRGIHVSVGTLPNSNIIFIFTEEIDAYDDVWVNPDTEIDWYYYVDSSEVRFLGTECYTRAYSMCPRLNLNVSENRARFRTKTKFVKGVHVNGSILFNFGESIYKVPVSEILPYLWDTAGSGTCGDIT</sequence>
<dbReference type="Proteomes" id="UP000076969">
    <property type="component" value="Chromosome"/>
</dbReference>
<reference evidence="2" key="1">
    <citation type="journal article" date="2016" name="Syst. Appl. Microbiol.">
        <title>Thermococcus piezophilus sp. nov., a novel hyperthermophilic and piezophilic archaeon with a broad pressure range for growth, isolated from a deepest hydrothermal vent at the Mid-Cayman Rise.</title>
        <authorList>
            <person name="Dalmasso C."/>
            <person name="Oger P."/>
            <person name="Selva G."/>
            <person name="Courtine D."/>
            <person name="L'Haridon S."/>
            <person name="Garlaschelli A."/>
            <person name="Roussel E."/>
            <person name="Miyazaki J."/>
            <person name="Reveillaud J."/>
            <person name="Jebbar M."/>
            <person name="Takai K."/>
            <person name="Maignien L."/>
            <person name="Alain K."/>
        </authorList>
    </citation>
    <scope>NUCLEOTIDE SEQUENCE [LARGE SCALE GENOMIC DNA]</scope>
    <source>
        <strain evidence="2">CDGS</strain>
    </source>
</reference>